<dbReference type="RefSeq" id="WP_156991126.1">
    <property type="nucleotide sequence ID" value="NZ_VWXL01000088.1"/>
</dbReference>
<dbReference type="AlphaFoldDB" id="A0A6N8I4C1"/>
<dbReference type="OrthoDB" id="6010489at2"/>
<comment type="caution">
    <text evidence="1">The sequence shown here is derived from an EMBL/GenBank/DDBJ whole genome shotgun (WGS) entry which is preliminary data.</text>
</comment>
<dbReference type="Proteomes" id="UP000469440">
    <property type="component" value="Unassembled WGS sequence"/>
</dbReference>
<proteinExistence type="predicted"/>
<sequence length="188" mass="21287">MARPSKPVSMLEGHRTIDELQARRDAEAAMLTGKPMEMQFKKKGHKIAAKEFDRIKELLAKIGKDDALYEQIINTHCLLVEECEQIQDIRNQFVHSKAELAEDYNHDRTSDPEADGISAAEYYRLLAKLSQSIIGCDKELMAKRKMLLDIDKENVMTVQSALRSIPKKPEEKKKTGMAAFMEHRAGGG</sequence>
<protein>
    <submittedName>
        <fullName evidence="1">Uncharacterized protein</fullName>
    </submittedName>
</protein>
<accession>A0A6N8I4C1</accession>
<keyword evidence="2" id="KW-1185">Reference proteome</keyword>
<evidence type="ECO:0000313" key="1">
    <source>
        <dbReference type="EMBL" id="MVB12343.1"/>
    </source>
</evidence>
<name>A0A6N8I4C1_9FIRM</name>
<evidence type="ECO:0000313" key="2">
    <source>
        <dbReference type="Proteomes" id="UP000469440"/>
    </source>
</evidence>
<reference evidence="1 2" key="1">
    <citation type="submission" date="2019-09" db="EMBL/GenBank/DDBJ databases">
        <title>Genome sequence of Clostridium sp. EA1.</title>
        <authorList>
            <person name="Poehlein A."/>
            <person name="Bengelsdorf F.R."/>
            <person name="Daniel R."/>
        </authorList>
    </citation>
    <scope>NUCLEOTIDE SEQUENCE [LARGE SCALE GENOMIC DNA]</scope>
    <source>
        <strain evidence="1 2">EA1</strain>
    </source>
</reference>
<dbReference type="EMBL" id="VWXL01000088">
    <property type="protein sequence ID" value="MVB12343.1"/>
    <property type="molecule type" value="Genomic_DNA"/>
</dbReference>
<gene>
    <name evidence="1" type="ORF">CAFE_30760</name>
</gene>
<organism evidence="1 2">
    <name type="scientific">Caproicibacter fermentans</name>
    <dbReference type="NCBI Taxonomy" id="2576756"/>
    <lineage>
        <taxon>Bacteria</taxon>
        <taxon>Bacillati</taxon>
        <taxon>Bacillota</taxon>
        <taxon>Clostridia</taxon>
        <taxon>Eubacteriales</taxon>
        <taxon>Acutalibacteraceae</taxon>
        <taxon>Caproicibacter</taxon>
    </lineage>
</organism>